<dbReference type="EMBL" id="AP018448">
    <property type="protein sequence ID" value="BBC33810.1"/>
    <property type="molecule type" value="Genomic_DNA"/>
</dbReference>
<evidence type="ECO:0000313" key="2">
    <source>
        <dbReference type="EMBL" id="BBC33810.1"/>
    </source>
</evidence>
<sequence length="181" mass="19475">MSGMGDDEVNRVRLLPWTGTHGRACLLLTDGDGTVSRFADRVEDVQLGLGERLLSRLRDALPVGHVNVGEFDALATQLADALGDALLIARSRGARLGGAKRDRSGRAPAVTSAEEISLGLSASRPSKPRARGLMSFPGHDLASAPAARRYVRDTVSLWGLRCEGRRGETVREPPHPHRRSP</sequence>
<reference evidence="2 3" key="2">
    <citation type="journal article" date="2023" name="ChemBioChem">
        <title>Acyltransferase Domain Exchange between Two Independent Type I Polyketide Synthases in the Same Producer Strain of Macrolide Antibiotics.</title>
        <authorList>
            <person name="Kudo F."/>
            <person name="Kishikawa K."/>
            <person name="Tsuboi K."/>
            <person name="Kido T."/>
            <person name="Usui T."/>
            <person name="Hashimoto J."/>
            <person name="Shin-Ya K."/>
            <person name="Miyanaga A."/>
            <person name="Eguchi T."/>
        </authorList>
    </citation>
    <scope>NUCLEOTIDE SEQUENCE [LARGE SCALE GENOMIC DNA]</scope>
    <source>
        <strain evidence="2 3">A-8890</strain>
    </source>
</reference>
<evidence type="ECO:0000256" key="1">
    <source>
        <dbReference type="SAM" id="MobiDB-lite"/>
    </source>
</evidence>
<organism evidence="2 3">
    <name type="scientific">Streptomyces graminofaciens</name>
    <dbReference type="NCBI Taxonomy" id="68212"/>
    <lineage>
        <taxon>Bacteria</taxon>
        <taxon>Bacillati</taxon>
        <taxon>Actinomycetota</taxon>
        <taxon>Actinomycetes</taxon>
        <taxon>Kitasatosporales</taxon>
        <taxon>Streptomycetaceae</taxon>
        <taxon>Streptomyces</taxon>
    </lineage>
</organism>
<protein>
    <submittedName>
        <fullName evidence="2">Uncharacterized protein</fullName>
    </submittedName>
</protein>
<gene>
    <name evidence="2" type="ORF">SGFS_051040</name>
</gene>
<proteinExistence type="predicted"/>
<accession>A0ABN5VKM8</accession>
<name>A0ABN5VKM8_9ACTN</name>
<evidence type="ECO:0000313" key="3">
    <source>
        <dbReference type="Proteomes" id="UP001321542"/>
    </source>
</evidence>
<feature type="region of interest" description="Disordered" evidence="1">
    <location>
        <begin position="98"/>
        <end position="131"/>
    </location>
</feature>
<dbReference type="Proteomes" id="UP001321542">
    <property type="component" value="Chromosome"/>
</dbReference>
<keyword evidence="3" id="KW-1185">Reference proteome</keyword>
<reference evidence="2 3" key="1">
    <citation type="journal article" date="2010" name="ChemBioChem">
        <title>Cloning and characterization of the biosynthetic gene cluster of 16-membered macrolide antibiotic FD-891: involvement of a dual functional cytochrome P450 monooxygenase catalyzing epoxidation and hydroxylation.</title>
        <authorList>
            <person name="Kudo F."/>
            <person name="Motegi A."/>
            <person name="Mizoue K."/>
            <person name="Eguchi T."/>
        </authorList>
    </citation>
    <scope>NUCLEOTIDE SEQUENCE [LARGE SCALE GENOMIC DNA]</scope>
    <source>
        <strain evidence="2 3">A-8890</strain>
    </source>
</reference>